<gene>
    <name evidence="1" type="ORF">PIB30_117350</name>
</gene>
<comment type="caution">
    <text evidence="1">The sequence shown here is derived from an EMBL/GenBank/DDBJ whole genome shotgun (WGS) entry which is preliminary data.</text>
</comment>
<name>A0ABU6UFA5_9FABA</name>
<dbReference type="Proteomes" id="UP001341840">
    <property type="component" value="Unassembled WGS sequence"/>
</dbReference>
<dbReference type="EMBL" id="JASCZI010121028">
    <property type="protein sequence ID" value="MED6159020.1"/>
    <property type="molecule type" value="Genomic_DNA"/>
</dbReference>
<proteinExistence type="predicted"/>
<keyword evidence="2" id="KW-1185">Reference proteome</keyword>
<accession>A0ABU6UFA5</accession>
<sequence length="259" mass="30350">MHLYNAWLPPPVAAQTSAERDSFRRIISEVSASFRPGDPESVFSTLKFVSVLDLFIKAKSDVALEDVQALIQMGLELFHLSRNKLYAQVRWGNLLVRLLNKYRKKIALNVQWRPLYDTLISTHFTRSTGPEGWRIRQRHFETITSLVQSCRRFFPSGSAFEIWSEFKSLLENPWHNSSFEGSGFARLFLPMNVDNQEFYSHGWIEECLDLWGSIPNCQFWNSQWADVIARVVKNYHNIDWECFLPLLFARYLNMFEVSI</sequence>
<protein>
    <recommendedName>
        <fullName evidence="3">Proteasome activator Blm10 mid region domain-containing protein</fullName>
    </recommendedName>
</protein>
<evidence type="ECO:0000313" key="1">
    <source>
        <dbReference type="EMBL" id="MED6159020.1"/>
    </source>
</evidence>
<evidence type="ECO:0000313" key="2">
    <source>
        <dbReference type="Proteomes" id="UP001341840"/>
    </source>
</evidence>
<dbReference type="InterPro" id="IPR035309">
    <property type="entry name" value="PSME4"/>
</dbReference>
<reference evidence="1 2" key="1">
    <citation type="journal article" date="2023" name="Plants (Basel)">
        <title>Bridging the Gap: Combining Genomics and Transcriptomics Approaches to Understand Stylosanthes scabra, an Orphan Legume from the Brazilian Caatinga.</title>
        <authorList>
            <person name="Ferreira-Neto J.R.C."/>
            <person name="da Silva M.D."/>
            <person name="Binneck E."/>
            <person name="de Melo N.F."/>
            <person name="da Silva R.H."/>
            <person name="de Melo A.L.T.M."/>
            <person name="Pandolfi V."/>
            <person name="Bustamante F.O."/>
            <person name="Brasileiro-Vidal A.C."/>
            <person name="Benko-Iseppon A.M."/>
        </authorList>
    </citation>
    <scope>NUCLEOTIDE SEQUENCE [LARGE SCALE GENOMIC DNA]</scope>
    <source>
        <tissue evidence="1">Leaves</tissue>
    </source>
</reference>
<evidence type="ECO:0008006" key="3">
    <source>
        <dbReference type="Google" id="ProtNLM"/>
    </source>
</evidence>
<dbReference type="PANTHER" id="PTHR32170:SF3">
    <property type="entry name" value="PROTEASOME ACTIVATOR COMPLEX SUBUNIT 4"/>
    <property type="match status" value="1"/>
</dbReference>
<organism evidence="1 2">
    <name type="scientific">Stylosanthes scabra</name>
    <dbReference type="NCBI Taxonomy" id="79078"/>
    <lineage>
        <taxon>Eukaryota</taxon>
        <taxon>Viridiplantae</taxon>
        <taxon>Streptophyta</taxon>
        <taxon>Embryophyta</taxon>
        <taxon>Tracheophyta</taxon>
        <taxon>Spermatophyta</taxon>
        <taxon>Magnoliopsida</taxon>
        <taxon>eudicotyledons</taxon>
        <taxon>Gunneridae</taxon>
        <taxon>Pentapetalae</taxon>
        <taxon>rosids</taxon>
        <taxon>fabids</taxon>
        <taxon>Fabales</taxon>
        <taxon>Fabaceae</taxon>
        <taxon>Papilionoideae</taxon>
        <taxon>50 kb inversion clade</taxon>
        <taxon>dalbergioids sensu lato</taxon>
        <taxon>Dalbergieae</taxon>
        <taxon>Pterocarpus clade</taxon>
        <taxon>Stylosanthes</taxon>
    </lineage>
</organism>
<dbReference type="PANTHER" id="PTHR32170">
    <property type="entry name" value="PROTEASOME ACTIVATOR COMPLEX SUBUNIT 4"/>
    <property type="match status" value="1"/>
</dbReference>